<dbReference type="Proteomes" id="UP000636264">
    <property type="component" value="Unassembled WGS sequence"/>
</dbReference>
<dbReference type="InterPro" id="IPR029058">
    <property type="entry name" value="AB_hydrolase_fold"/>
</dbReference>
<dbReference type="Gene3D" id="1.10.10.10">
    <property type="entry name" value="Winged helix-like DNA-binding domain superfamily/Winged helix DNA-binding domain"/>
    <property type="match status" value="1"/>
</dbReference>
<dbReference type="SUPFAM" id="SSF55073">
    <property type="entry name" value="Nucleotide cyclase"/>
    <property type="match status" value="1"/>
</dbReference>
<feature type="domain" description="HTH luxR-type" evidence="1">
    <location>
        <begin position="441"/>
        <end position="506"/>
    </location>
</feature>
<dbReference type="PRINTS" id="PR00111">
    <property type="entry name" value="ABHYDROLASE"/>
</dbReference>
<dbReference type="GO" id="GO:0006355">
    <property type="term" value="P:regulation of DNA-templated transcription"/>
    <property type="evidence" value="ECO:0007669"/>
    <property type="project" value="InterPro"/>
</dbReference>
<dbReference type="InterPro" id="IPR000792">
    <property type="entry name" value="Tscrpt_reg_LuxR_C"/>
</dbReference>
<name>A0A916RLN0_9HYPH</name>
<gene>
    <name evidence="2" type="ORF">GCM10011385_10090</name>
</gene>
<dbReference type="SUPFAM" id="SSF53474">
    <property type="entry name" value="alpha/beta-Hydrolases"/>
    <property type="match status" value="1"/>
</dbReference>
<dbReference type="AlphaFoldDB" id="A0A916RLN0"/>
<dbReference type="SUPFAM" id="SSF46894">
    <property type="entry name" value="C-terminal effector domain of the bipartite response regulators"/>
    <property type="match status" value="1"/>
</dbReference>
<reference evidence="2" key="2">
    <citation type="submission" date="2020-09" db="EMBL/GenBank/DDBJ databases">
        <authorList>
            <person name="Sun Q."/>
            <person name="Zhou Y."/>
        </authorList>
    </citation>
    <scope>NUCLEOTIDE SEQUENCE</scope>
    <source>
        <strain evidence="2">CGMCC 1.15320</strain>
    </source>
</reference>
<dbReference type="PROSITE" id="PS00622">
    <property type="entry name" value="HTH_LUXR_1"/>
    <property type="match status" value="1"/>
</dbReference>
<dbReference type="Pfam" id="PF12146">
    <property type="entry name" value="Hydrolase_4"/>
    <property type="match status" value="1"/>
</dbReference>
<dbReference type="PROSITE" id="PS50043">
    <property type="entry name" value="HTH_LUXR_2"/>
    <property type="match status" value="1"/>
</dbReference>
<dbReference type="PANTHER" id="PTHR43433">
    <property type="entry name" value="HYDROLASE, ALPHA/BETA FOLD FAMILY PROTEIN"/>
    <property type="match status" value="1"/>
</dbReference>
<dbReference type="Pfam" id="PF00196">
    <property type="entry name" value="GerE"/>
    <property type="match status" value="1"/>
</dbReference>
<accession>A0A916RLN0</accession>
<organism evidence="2 3">
    <name type="scientific">Nitratireductor aestuarii</name>
    <dbReference type="NCBI Taxonomy" id="1735103"/>
    <lineage>
        <taxon>Bacteria</taxon>
        <taxon>Pseudomonadati</taxon>
        <taxon>Pseudomonadota</taxon>
        <taxon>Alphaproteobacteria</taxon>
        <taxon>Hyphomicrobiales</taxon>
        <taxon>Phyllobacteriaceae</taxon>
        <taxon>Nitratireductor</taxon>
    </lineage>
</organism>
<dbReference type="InterPro" id="IPR029787">
    <property type="entry name" value="Nucleotide_cyclase"/>
</dbReference>
<dbReference type="RefSeq" id="WP_188719858.1">
    <property type="nucleotide sequence ID" value="NZ_BMIF01000002.1"/>
</dbReference>
<evidence type="ECO:0000313" key="2">
    <source>
        <dbReference type="EMBL" id="GGA58442.1"/>
    </source>
</evidence>
<evidence type="ECO:0000259" key="1">
    <source>
        <dbReference type="PROSITE" id="PS50043"/>
    </source>
</evidence>
<dbReference type="Gene3D" id="3.30.70.1230">
    <property type="entry name" value="Nucleotide cyclase"/>
    <property type="match status" value="1"/>
</dbReference>
<proteinExistence type="predicted"/>
<dbReference type="InterPro" id="IPR016032">
    <property type="entry name" value="Sig_transdc_resp-reg_C-effctor"/>
</dbReference>
<dbReference type="InterPro" id="IPR050471">
    <property type="entry name" value="AB_hydrolase"/>
</dbReference>
<dbReference type="InterPro" id="IPR000073">
    <property type="entry name" value="AB_hydrolase_1"/>
</dbReference>
<comment type="caution">
    <text evidence="2">The sequence shown here is derived from an EMBL/GenBank/DDBJ whole genome shotgun (WGS) entry which is preliminary data.</text>
</comment>
<dbReference type="InterPro" id="IPR022742">
    <property type="entry name" value="Hydrolase_4"/>
</dbReference>
<keyword evidence="3" id="KW-1185">Reference proteome</keyword>
<dbReference type="Gene3D" id="3.40.50.1820">
    <property type="entry name" value="alpha/beta hydrolase"/>
    <property type="match status" value="1"/>
</dbReference>
<dbReference type="PRINTS" id="PR00038">
    <property type="entry name" value="HTHLUXR"/>
</dbReference>
<dbReference type="CDD" id="cd06170">
    <property type="entry name" value="LuxR_C_like"/>
    <property type="match status" value="1"/>
</dbReference>
<dbReference type="SMART" id="SM00421">
    <property type="entry name" value="HTH_LUXR"/>
    <property type="match status" value="1"/>
</dbReference>
<sequence>MRPPEVRYARSGDWRIAYQVVGQGSFDLVFVDGFISNLEVQWEDPGFNHLANRLSAFSRLILFDKRGTGLSDRGDPTELPGLQTHMDDLCAVLDATGSGKAVLFGCAEGAAISLLFAANYPDRVRALVLYGGFANSMEYLAQTEFMATIEKSWGNGFSLQYFSPGRFNDPRFREWWGRFERLSASPRAAMALALMSTAIDVSSALPHVVASTLILHRTNDVSVPQEAGHDLAQRIPGARFLALPGRDHQVWTGDTDEVADAVEEFLTGARPVRHHHQLLATLLVARIVQHATQKAIGGNGDLLQLIHNITERIAGRYGGHVSEGVEPEILAHFDGPSRAVRCAVELVREACELGIKCSCGLHIGEVEVHRTSFAGDALRVAREIAAKAKPGEILASSIVTDLSPGAGLHFVERERLGERSEPPLRLFAVVPEHLEPQLKLENPAIEVLTTRERQVLTLVSEGLSNPAIATELHLSNHTVKRHVANILLKLDLPSRAAAAALAAKQQQA</sequence>
<protein>
    <submittedName>
        <fullName evidence="2">LuxR family transcriptional regulator</fullName>
    </submittedName>
</protein>
<dbReference type="PANTHER" id="PTHR43433:SF8">
    <property type="entry name" value="BIFUNCTIONAL LIPASE_ADENYLATE CYCLASE LIPJ"/>
    <property type="match status" value="1"/>
</dbReference>
<dbReference type="EMBL" id="BMIF01000002">
    <property type="protein sequence ID" value="GGA58442.1"/>
    <property type="molecule type" value="Genomic_DNA"/>
</dbReference>
<dbReference type="InterPro" id="IPR036388">
    <property type="entry name" value="WH-like_DNA-bd_sf"/>
</dbReference>
<reference evidence="2" key="1">
    <citation type="journal article" date="2014" name="Int. J. Syst. Evol. Microbiol.">
        <title>Complete genome sequence of Corynebacterium casei LMG S-19264T (=DSM 44701T), isolated from a smear-ripened cheese.</title>
        <authorList>
            <consortium name="US DOE Joint Genome Institute (JGI-PGF)"/>
            <person name="Walter F."/>
            <person name="Albersmeier A."/>
            <person name="Kalinowski J."/>
            <person name="Ruckert C."/>
        </authorList>
    </citation>
    <scope>NUCLEOTIDE SEQUENCE</scope>
    <source>
        <strain evidence="2">CGMCC 1.15320</strain>
    </source>
</reference>
<dbReference type="GO" id="GO:0003677">
    <property type="term" value="F:DNA binding"/>
    <property type="evidence" value="ECO:0007669"/>
    <property type="project" value="InterPro"/>
</dbReference>
<evidence type="ECO:0000313" key="3">
    <source>
        <dbReference type="Proteomes" id="UP000636264"/>
    </source>
</evidence>